<reference evidence="3 4" key="2">
    <citation type="journal article" date="2013" name="Genome Biol. Evol.">
        <title>Genome sequencing of Giardia lamblia genotypes A2 and B isolates (DH and GS) and comparative analysis with the genomes of genotypes A1 and E (WB and Pig).</title>
        <authorList>
            <person name="Adam R.D."/>
            <person name="Dahlstrom E.W."/>
            <person name="Martens C.A."/>
            <person name="Bruno D.P."/>
            <person name="Barbian K.D."/>
            <person name="Ricklefs S.M."/>
            <person name="Hernandez M.M."/>
            <person name="Narla N.P."/>
            <person name="Patel R.B."/>
            <person name="Porcella S.F."/>
            <person name="Nash T.E."/>
        </authorList>
    </citation>
    <scope>NUCLEOTIDE SEQUENCE [LARGE SCALE GENOMIC DNA]</scope>
    <source>
        <strain evidence="3 4">DH</strain>
    </source>
</reference>
<feature type="chain" id="PRO_5013198152" description="VWFA domain-containing protein" evidence="2">
    <location>
        <begin position="16"/>
        <end position="1400"/>
    </location>
</feature>
<evidence type="ECO:0000256" key="2">
    <source>
        <dbReference type="SAM" id="SignalP"/>
    </source>
</evidence>
<proteinExistence type="predicted"/>
<name>V6TB42_GIAIN</name>
<gene>
    <name evidence="3" type="ORF">DHA2_153154</name>
</gene>
<evidence type="ECO:0000256" key="1">
    <source>
        <dbReference type="SAM" id="Phobius"/>
    </source>
</evidence>
<accession>V6TB42</accession>
<dbReference type="EMBL" id="AHGT01000057">
    <property type="protein sequence ID" value="ESU36091.1"/>
    <property type="molecule type" value="Genomic_DNA"/>
</dbReference>
<evidence type="ECO:0000313" key="3">
    <source>
        <dbReference type="EMBL" id="ESU36091.1"/>
    </source>
</evidence>
<organism evidence="3 4">
    <name type="scientific">Giardia intestinalis</name>
    <name type="common">Giardia lamblia</name>
    <dbReference type="NCBI Taxonomy" id="5741"/>
    <lineage>
        <taxon>Eukaryota</taxon>
        <taxon>Metamonada</taxon>
        <taxon>Diplomonadida</taxon>
        <taxon>Hexamitidae</taxon>
        <taxon>Giardiinae</taxon>
        <taxon>Giardia</taxon>
    </lineage>
</organism>
<evidence type="ECO:0008006" key="5">
    <source>
        <dbReference type="Google" id="ProtNLM"/>
    </source>
</evidence>
<evidence type="ECO:0000313" key="4">
    <source>
        <dbReference type="Proteomes" id="UP000018320"/>
    </source>
</evidence>
<protein>
    <recommendedName>
        <fullName evidence="5">VWFA domain-containing protein</fullName>
    </recommendedName>
</protein>
<dbReference type="Proteomes" id="UP000018320">
    <property type="component" value="Unassembled WGS sequence"/>
</dbReference>
<comment type="caution">
    <text evidence="3">The sequence shown here is derived from an EMBL/GenBank/DDBJ whole genome shotgun (WGS) entry which is preliminary data.</text>
</comment>
<keyword evidence="1" id="KW-0812">Transmembrane</keyword>
<keyword evidence="1" id="KW-1133">Transmembrane helix</keyword>
<feature type="signal peptide" evidence="2">
    <location>
        <begin position="1"/>
        <end position="15"/>
    </location>
</feature>
<keyword evidence="1" id="KW-0472">Membrane</keyword>
<reference evidence="4" key="1">
    <citation type="submission" date="2012-02" db="EMBL/GenBank/DDBJ databases">
        <title>Genome sequencing of Giardia lamblia Genotypes A2 and B isolates (DH and GS) and comparative analysis with the genomes of Genotypes A1 and E (WB and Pig).</title>
        <authorList>
            <person name="Adam R."/>
            <person name="Dahlstrom E."/>
            <person name="Martens C."/>
            <person name="Bruno D."/>
            <person name="Barbian K."/>
            <person name="Porcella S.F."/>
            <person name="Nash T."/>
        </authorList>
    </citation>
    <scope>NUCLEOTIDE SEQUENCE</scope>
    <source>
        <strain evidence="4">DH</strain>
    </source>
</reference>
<dbReference type="VEuPathDB" id="GiardiaDB:DHA2_153154"/>
<sequence length="1400" mass="160646">MLFFTAVFLLMHATANQDAVFFQTQVLRDMSDKIFNKTLVESIVGTSQAKVLSDVLPMLVETSHAHVLTQYILNLNCSEANLLRAQLKVSHLIESCDYAQISARQKRIYLQRSEDFVETTPKNLCHMESTSVPSELQKKYTDVCQNVALVSSDTNTNVETSKHISAYYNLYAELRELYQSVNTADFVAFHSLVDDMSIIYPCPDNSFVSDNYQYRKDLYQQHVLQLSSVRQHFETDTILMILDGSELLSVEMLNEIKLLASIYASSISLNVNLRIAFVAYEIQVINDGGSEPLVTTLNSLLKKIQDFDPITSHLGYYVSLHSLTTLITDFVGTDIKNKTTSVVYIGYGIVEDATPAISSINNLSYYSVMISDVLAENAYGKQVARNLKKHLTDFTNFMRGHIQCMDLTTLLFSAELFQEVTDLDDMITIHRILSERCSSTFYQCIKESNYTLSWRADRDVSKRCRKIVENCKSQLPPEEKSKFINCVTPSLIAPDYDLPFGSSTQGNILLNRYRHKLLIGSEFLRPEHYSIKLALVKSGWMTNETVLAMSTPIYAEFPFYGKRLMGFLVIGLRSLETSSNTNMVTLLNIDNYKIVWPGFSIEHDDRLSYFSNMNQKISEYITEYGFYRSDMIRLKELIDLQTETYRFNYNGTFQLIKGLSTSSMKLPNIFSDSESNSMVVFENYDLKYVCLRGRLCAEPDTRVGLYDILIYNGKFRVEEYPRALFRVKVIILEEYAMSTHGLLAPFDSKTMKHPFYEDPDAYPLPLDGEPLFSWIGTLISGTPSSTPYIIDPCESFKSTLCPVLGLRAYVTNEYLDAITLPTITADKATSIRCACPLLDFYSYADKIYPAAVPDKVSRPEKIFMYAMIYPSTRHKQICKSWYMDITVQRYLIQFLEGNTESSSQGVPCCGSKITLDSLPLMQVCAMEFSMVYWEFARNSYRIMASILEKILATWTMDLPAIKDNKLEILLSNAYYLPPPQIIVLLNPSLGIYLSTHHVDLLYTDLMTSLQTKYGILTSKLCRNVSAIPLTSSYSTEQINKYFSYLARVSNIHIDVPFYRVRSIFKVVLLERVDMVEERVNGIITNAHNNIDGITADVEALVINHYGVSIASSSLGYPTLKRLDENTKLRIIGSLLYHNDVLSIYNNKNFEYLVLSLAELKYKRQLNRVQQCSIDTRWTDDISKVYSEIREKDLRNIATNSFFVENKGYNEEIFLYLSLPSIFIDDVQVKQLDMPGTLLGSCSMGKMESLFTLVCLDLKTTISTQLLWERIALNKEKYLDVEKMPTTDWYHISLETYRIKSYFDWFFKPRKSMWEEYNYFESPFWLPETGYNDPIKSYCIDLIYGLDVYGYSPQFLKTKLLFFSKKAAEDVVIICTMVVVGACLLIYLISRIYLCILLTRY</sequence>
<dbReference type="VEuPathDB" id="GiardiaDB:GL50803_008023"/>
<keyword evidence="2" id="KW-0732">Signal</keyword>
<feature type="transmembrane region" description="Helical" evidence="1">
    <location>
        <begin position="1370"/>
        <end position="1393"/>
    </location>
</feature>